<dbReference type="EMBL" id="LIYD01000005">
    <property type="protein sequence ID" value="KOS04813.1"/>
    <property type="molecule type" value="Genomic_DNA"/>
</dbReference>
<protein>
    <submittedName>
        <fullName evidence="3">Transcriptional regulator</fullName>
    </submittedName>
</protein>
<dbReference type="PROSITE" id="PS50110">
    <property type="entry name" value="RESPONSE_REGULATORY"/>
    <property type="match status" value="1"/>
</dbReference>
<keyword evidence="4" id="KW-1185">Reference proteome</keyword>
<dbReference type="InterPro" id="IPR001789">
    <property type="entry name" value="Sig_transdc_resp-reg_receiver"/>
</dbReference>
<dbReference type="STRING" id="1202724.AM493_01210"/>
<reference evidence="3 4" key="1">
    <citation type="submission" date="2015-08" db="EMBL/GenBank/DDBJ databases">
        <title>Whole genome sequence of Flavobacterium akiainvivens IK-1T, from decaying Wikstroemia oahuensis, an endemic Hawaiian shrub.</title>
        <authorList>
            <person name="Wan X."/>
            <person name="Hou S."/>
            <person name="Saito J."/>
            <person name="Donachie S."/>
        </authorList>
    </citation>
    <scope>NUCLEOTIDE SEQUENCE [LARGE SCALE GENOMIC DNA]</scope>
    <source>
        <strain evidence="3 4">IK-1</strain>
    </source>
</reference>
<organism evidence="3 4">
    <name type="scientific">Flavobacterium akiainvivens</name>
    <dbReference type="NCBI Taxonomy" id="1202724"/>
    <lineage>
        <taxon>Bacteria</taxon>
        <taxon>Pseudomonadati</taxon>
        <taxon>Bacteroidota</taxon>
        <taxon>Flavobacteriia</taxon>
        <taxon>Flavobacteriales</taxon>
        <taxon>Flavobacteriaceae</taxon>
        <taxon>Flavobacterium</taxon>
    </lineage>
</organism>
<keyword evidence="1" id="KW-0597">Phosphoprotein</keyword>
<name>A0A0M8M783_9FLAO</name>
<dbReference type="AlphaFoldDB" id="A0A0M8M783"/>
<dbReference type="Proteomes" id="UP000037755">
    <property type="component" value="Unassembled WGS sequence"/>
</dbReference>
<evidence type="ECO:0000313" key="4">
    <source>
        <dbReference type="Proteomes" id="UP000037755"/>
    </source>
</evidence>
<dbReference type="Gene3D" id="3.40.50.2300">
    <property type="match status" value="1"/>
</dbReference>
<feature type="domain" description="Response regulatory" evidence="2">
    <location>
        <begin position="4"/>
        <end position="132"/>
    </location>
</feature>
<dbReference type="PATRIC" id="fig|1202724.3.peg.242"/>
<evidence type="ECO:0000259" key="2">
    <source>
        <dbReference type="PROSITE" id="PS50110"/>
    </source>
</evidence>
<comment type="caution">
    <text evidence="3">The sequence shown here is derived from an EMBL/GenBank/DDBJ whole genome shotgun (WGS) entry which is preliminary data.</text>
</comment>
<dbReference type="GO" id="GO:0000160">
    <property type="term" value="P:phosphorelay signal transduction system"/>
    <property type="evidence" value="ECO:0007669"/>
    <property type="project" value="InterPro"/>
</dbReference>
<evidence type="ECO:0000256" key="1">
    <source>
        <dbReference type="PROSITE-ProRule" id="PRU00169"/>
    </source>
</evidence>
<sequence>MFKKILVAEDVDSTGLYVKMELEKLCIEEPVYVKYCDEAFLKLKKSYLDNTPFELIITDLSFTGGNREAKLAGGEELIKAIKEQGWPIKIIAYSIEDRGHKIRHLLNDCNIDAYVLKSRDSISQLQNAINIIYKDGTYLSPELSYLRKPDMLLELDATDLEIIKLLSDGLSQNEITDLFKKERKKASSFSSVEKRIIKMRTSLQAKNTTHLVSIAKDMGLI</sequence>
<dbReference type="RefSeq" id="WP_054405857.1">
    <property type="nucleotide sequence ID" value="NZ_FOYA01000004.1"/>
</dbReference>
<dbReference type="SUPFAM" id="SSF52172">
    <property type="entry name" value="CheY-like"/>
    <property type="match status" value="1"/>
</dbReference>
<gene>
    <name evidence="3" type="ORF">AM493_01210</name>
</gene>
<dbReference type="OrthoDB" id="659223at2"/>
<proteinExistence type="predicted"/>
<dbReference type="InterPro" id="IPR011006">
    <property type="entry name" value="CheY-like_superfamily"/>
</dbReference>
<evidence type="ECO:0000313" key="3">
    <source>
        <dbReference type="EMBL" id="KOS04813.1"/>
    </source>
</evidence>
<feature type="modified residue" description="4-aspartylphosphate" evidence="1">
    <location>
        <position position="59"/>
    </location>
</feature>
<accession>A0A0M8M783</accession>